<keyword evidence="5 9" id="KW-0627">Porphyrin biosynthesis</keyword>
<dbReference type="GO" id="GO:0004852">
    <property type="term" value="F:uroporphyrinogen-III synthase activity"/>
    <property type="evidence" value="ECO:0007669"/>
    <property type="project" value="UniProtKB-UniRule"/>
</dbReference>
<accession>A0A1Y5HT55</accession>
<dbReference type="Gene3D" id="3.40.50.10090">
    <property type="match status" value="2"/>
</dbReference>
<dbReference type="SUPFAM" id="SSF69618">
    <property type="entry name" value="HemD-like"/>
    <property type="match status" value="1"/>
</dbReference>
<evidence type="ECO:0000256" key="7">
    <source>
        <dbReference type="ARBA" id="ARBA00040167"/>
    </source>
</evidence>
<evidence type="ECO:0000259" key="10">
    <source>
        <dbReference type="Pfam" id="PF02602"/>
    </source>
</evidence>
<protein>
    <recommendedName>
        <fullName evidence="7 9">Uroporphyrinogen-III synthase</fullName>
        <ecNumber evidence="3 9">4.2.1.75</ecNumber>
    </recommendedName>
</protein>
<comment type="similarity">
    <text evidence="2 9">Belongs to the uroporphyrinogen-III synthase family.</text>
</comment>
<dbReference type="GO" id="GO:0006780">
    <property type="term" value="P:uroporphyrinogen III biosynthetic process"/>
    <property type="evidence" value="ECO:0007669"/>
    <property type="project" value="UniProtKB-UniRule"/>
</dbReference>
<sequence length="260" mass="28096">MPTPSSSPLPVLVTRPASQAEEICPALEALGCEVIRQPLLKIEAVAETPKIKSQFMNIDLFDAVIAISRNAAEMGLSTMDQYWPLGEINISGPLGVDWIAIGPVTAEVMRSQGLAAKMPASQFDSEGALQMSELQHVSGKKILIWRGVGGRETLASTLRERGAEVIYAELYQRLIPQYNEDEWQQTLLSKPLLLVSSGQGLEALAAQQPKIAESVRGIIAPSSRVAEMAKSLGFIKIQIAASARDADMLSAVKEWIATSE</sequence>
<dbReference type="InterPro" id="IPR039793">
    <property type="entry name" value="UROS/Hem4"/>
</dbReference>
<dbReference type="Pfam" id="PF02602">
    <property type="entry name" value="HEM4"/>
    <property type="match status" value="1"/>
</dbReference>
<comment type="function">
    <text evidence="6 9">Catalyzes cyclization of the linear tetrapyrrole, hydroxymethylbilane, to the macrocyclic uroporphyrinogen III.</text>
</comment>
<evidence type="ECO:0000256" key="9">
    <source>
        <dbReference type="RuleBase" id="RU366031"/>
    </source>
</evidence>
<evidence type="ECO:0000256" key="1">
    <source>
        <dbReference type="ARBA" id="ARBA00004772"/>
    </source>
</evidence>
<dbReference type="UniPathway" id="UPA00251">
    <property type="reaction ID" value="UER00320"/>
</dbReference>
<dbReference type="AlphaFoldDB" id="A0A1Y5HT55"/>
<evidence type="ECO:0000313" key="11">
    <source>
        <dbReference type="EMBL" id="OUS39667.1"/>
    </source>
</evidence>
<evidence type="ECO:0000256" key="5">
    <source>
        <dbReference type="ARBA" id="ARBA00023244"/>
    </source>
</evidence>
<gene>
    <name evidence="11" type="ORF">A9R00_09260</name>
</gene>
<proteinExistence type="inferred from homology"/>
<dbReference type="InterPro" id="IPR003754">
    <property type="entry name" value="4pyrrol_synth_uPrphyn_synth"/>
</dbReference>
<reference evidence="12" key="1">
    <citation type="journal article" date="2017" name="Proc. Natl. Acad. Sci. U.S.A.">
        <title>Simulation of Deepwater Horizon oil plume reveals substrate specialization within a complex community of hydrocarbon degraders.</title>
        <authorList>
            <person name="Hu P."/>
            <person name="Dubinsky E.A."/>
            <person name="Probst A.J."/>
            <person name="Wang J."/>
            <person name="Sieber C.M.K."/>
            <person name="Tom L.M."/>
            <person name="Gardinali P."/>
            <person name="Banfield J.F."/>
            <person name="Atlas R.M."/>
            <person name="Andersen G.L."/>
        </authorList>
    </citation>
    <scope>NUCLEOTIDE SEQUENCE [LARGE SCALE GENOMIC DNA]</scope>
</reference>
<feature type="domain" description="Tetrapyrrole biosynthesis uroporphyrinogen III synthase" evidence="10">
    <location>
        <begin position="25"/>
        <end position="249"/>
    </location>
</feature>
<name>A0A1Y5HT55_OLEAN</name>
<keyword evidence="4 9" id="KW-0456">Lyase</keyword>
<dbReference type="EMBL" id="MABE01000534">
    <property type="protein sequence ID" value="OUS39667.1"/>
    <property type="molecule type" value="Genomic_DNA"/>
</dbReference>
<dbReference type="EC" id="4.2.1.75" evidence="3 9"/>
<comment type="catalytic activity">
    <reaction evidence="8 9">
        <text>hydroxymethylbilane = uroporphyrinogen III + H2O</text>
        <dbReference type="Rhea" id="RHEA:18965"/>
        <dbReference type="ChEBI" id="CHEBI:15377"/>
        <dbReference type="ChEBI" id="CHEBI:57308"/>
        <dbReference type="ChEBI" id="CHEBI:57845"/>
        <dbReference type="EC" id="4.2.1.75"/>
    </reaction>
</comment>
<evidence type="ECO:0000256" key="2">
    <source>
        <dbReference type="ARBA" id="ARBA00008133"/>
    </source>
</evidence>
<comment type="caution">
    <text evidence="11">The sequence shown here is derived from an EMBL/GenBank/DDBJ whole genome shotgun (WGS) entry which is preliminary data.</text>
</comment>
<evidence type="ECO:0000313" key="12">
    <source>
        <dbReference type="Proteomes" id="UP000227088"/>
    </source>
</evidence>
<dbReference type="Proteomes" id="UP000227088">
    <property type="component" value="Unassembled WGS sequence"/>
</dbReference>
<evidence type="ECO:0000256" key="8">
    <source>
        <dbReference type="ARBA" id="ARBA00048617"/>
    </source>
</evidence>
<dbReference type="InterPro" id="IPR036108">
    <property type="entry name" value="4pyrrol_syn_uPrphyn_synt_sf"/>
</dbReference>
<organism evidence="11 12">
    <name type="scientific">Oleispira antarctica</name>
    <dbReference type="NCBI Taxonomy" id="188908"/>
    <lineage>
        <taxon>Bacteria</taxon>
        <taxon>Pseudomonadati</taxon>
        <taxon>Pseudomonadota</taxon>
        <taxon>Gammaproteobacteria</taxon>
        <taxon>Oceanospirillales</taxon>
        <taxon>Oceanospirillaceae</taxon>
        <taxon>Oleispira</taxon>
    </lineage>
</organism>
<evidence type="ECO:0000256" key="6">
    <source>
        <dbReference type="ARBA" id="ARBA00037589"/>
    </source>
</evidence>
<evidence type="ECO:0000256" key="4">
    <source>
        <dbReference type="ARBA" id="ARBA00023239"/>
    </source>
</evidence>
<comment type="pathway">
    <text evidence="1 9">Porphyrin-containing compound metabolism; protoporphyrin-IX biosynthesis; coproporphyrinogen-III from 5-aminolevulinate: step 3/4.</text>
</comment>
<dbReference type="CDD" id="cd06578">
    <property type="entry name" value="HemD"/>
    <property type="match status" value="1"/>
</dbReference>
<dbReference type="GO" id="GO:0006782">
    <property type="term" value="P:protoporphyrinogen IX biosynthetic process"/>
    <property type="evidence" value="ECO:0007669"/>
    <property type="project" value="UniProtKB-UniRule"/>
</dbReference>
<dbReference type="PANTHER" id="PTHR38042">
    <property type="entry name" value="UROPORPHYRINOGEN-III SYNTHASE, CHLOROPLASTIC"/>
    <property type="match status" value="1"/>
</dbReference>
<dbReference type="PANTHER" id="PTHR38042:SF1">
    <property type="entry name" value="UROPORPHYRINOGEN-III SYNTHASE, CHLOROPLASTIC"/>
    <property type="match status" value="1"/>
</dbReference>
<evidence type="ECO:0000256" key="3">
    <source>
        <dbReference type="ARBA" id="ARBA00013109"/>
    </source>
</evidence>